<name>A0A1F7UTI4_9BACT</name>
<proteinExistence type="predicted"/>
<reference evidence="1 2" key="1">
    <citation type="journal article" date="2016" name="Nat. Commun.">
        <title>Thousands of microbial genomes shed light on interconnected biogeochemical processes in an aquifer system.</title>
        <authorList>
            <person name="Anantharaman K."/>
            <person name="Brown C.T."/>
            <person name="Hug L.A."/>
            <person name="Sharon I."/>
            <person name="Castelle C.J."/>
            <person name="Probst A.J."/>
            <person name="Thomas B.C."/>
            <person name="Singh A."/>
            <person name="Wilkins M.J."/>
            <person name="Karaoz U."/>
            <person name="Brodie E.L."/>
            <person name="Williams K.H."/>
            <person name="Hubbard S.S."/>
            <person name="Banfield J.F."/>
        </authorList>
    </citation>
    <scope>NUCLEOTIDE SEQUENCE [LARGE SCALE GENOMIC DNA]</scope>
</reference>
<organism evidence="1 2">
    <name type="scientific">Candidatus Uhrbacteria bacterium RIFCSPLOWO2_01_FULL_47_24</name>
    <dbReference type="NCBI Taxonomy" id="1802401"/>
    <lineage>
        <taxon>Bacteria</taxon>
        <taxon>Candidatus Uhriibacteriota</taxon>
    </lineage>
</organism>
<sequence length="346" mass="39612">MIYVAKPNAKEKDFIALLEKSRKLILAFLSGKKNISPTYFEAIVFEQMREAAKGTTFEGTVKQTGTHAFPDIIANKYFGVEVKMTANDHWTSTGNSVLESSRIEDVERIYIVFGKFGGRLDIRYRLYQECLPEISVTHSPRYRINMDLPLGKSIFDKIGVDYDTLRKDDNSIQKIKNYYRSLLKEGEELWWIDQDGDDKAVSPIIKPFRGLSDKEKENFVVEAMILFPEMFGNSSTKFERAAAYLIAEYNAVSASLRDLFTAGGQIKLKVKGKNVVVPQLAYRLHIRAKAIEKKIKDLDAKTLAYYWRNDKLESDRLKQWKKLLNDKFVLVKSGVKASDIFDAGLL</sequence>
<dbReference type="AlphaFoldDB" id="A0A1F7UTI4"/>
<evidence type="ECO:0008006" key="3">
    <source>
        <dbReference type="Google" id="ProtNLM"/>
    </source>
</evidence>
<accession>A0A1F7UTI4</accession>
<dbReference type="EMBL" id="MGEJ01000004">
    <property type="protein sequence ID" value="OGL81601.1"/>
    <property type="molecule type" value="Genomic_DNA"/>
</dbReference>
<dbReference type="Proteomes" id="UP000176897">
    <property type="component" value="Unassembled WGS sequence"/>
</dbReference>
<evidence type="ECO:0000313" key="2">
    <source>
        <dbReference type="Proteomes" id="UP000176897"/>
    </source>
</evidence>
<protein>
    <recommendedName>
        <fullName evidence="3">Restriction endonuclease</fullName>
    </recommendedName>
</protein>
<evidence type="ECO:0000313" key="1">
    <source>
        <dbReference type="EMBL" id="OGL81601.1"/>
    </source>
</evidence>
<comment type="caution">
    <text evidence="1">The sequence shown here is derived from an EMBL/GenBank/DDBJ whole genome shotgun (WGS) entry which is preliminary data.</text>
</comment>
<dbReference type="STRING" id="1802401.A3B21_04255"/>
<gene>
    <name evidence="1" type="ORF">A3B21_04255</name>
</gene>